<dbReference type="InterPro" id="IPR003663">
    <property type="entry name" value="Sugar/inositol_transpt"/>
</dbReference>
<gene>
    <name evidence="9" type="ORF">FOXB_03247</name>
</gene>
<name>F9FA22_FUSOF</name>
<accession>F9FA22</accession>
<dbReference type="InterPro" id="IPR005828">
    <property type="entry name" value="MFS_sugar_transport-like"/>
</dbReference>
<comment type="caution">
    <text evidence="9">The sequence shown here is derived from an EMBL/GenBank/DDBJ whole genome shotgun (WGS) entry which is preliminary data.</text>
</comment>
<evidence type="ECO:0000313" key="9">
    <source>
        <dbReference type="EMBL" id="EGU86242.1"/>
    </source>
</evidence>
<dbReference type="InterPro" id="IPR020846">
    <property type="entry name" value="MFS_dom"/>
</dbReference>
<organism evidence="9">
    <name type="scientific">Fusarium oxysporum (strain Fo5176)</name>
    <name type="common">Fusarium vascular wilt</name>
    <dbReference type="NCBI Taxonomy" id="660025"/>
    <lineage>
        <taxon>Eukaryota</taxon>
        <taxon>Fungi</taxon>
        <taxon>Dikarya</taxon>
        <taxon>Ascomycota</taxon>
        <taxon>Pezizomycotina</taxon>
        <taxon>Sordariomycetes</taxon>
        <taxon>Hypocreomycetidae</taxon>
        <taxon>Hypocreales</taxon>
        <taxon>Nectriaceae</taxon>
        <taxon>Fusarium</taxon>
        <taxon>Fusarium oxysporum species complex</taxon>
    </lineage>
</organism>
<dbReference type="AlphaFoldDB" id="F9FA22"/>
<keyword evidence="3" id="KW-0813">Transport</keyword>
<dbReference type="PRINTS" id="PR00171">
    <property type="entry name" value="SUGRTRNSPORT"/>
</dbReference>
<keyword evidence="6 7" id="KW-0472">Membrane</keyword>
<dbReference type="InterPro" id="IPR036259">
    <property type="entry name" value="MFS_trans_sf"/>
</dbReference>
<feature type="transmembrane region" description="Helical" evidence="7">
    <location>
        <begin position="195"/>
        <end position="215"/>
    </location>
</feature>
<dbReference type="Pfam" id="PF00083">
    <property type="entry name" value="Sugar_tr"/>
    <property type="match status" value="1"/>
</dbReference>
<proteinExistence type="inferred from homology"/>
<keyword evidence="4 7" id="KW-0812">Transmembrane</keyword>
<reference evidence="9" key="1">
    <citation type="journal article" date="2012" name="Mol. Plant Microbe Interact.">
        <title>A highly conserved effector in Fusarium oxysporum is required for full virulence on Arabidopsis.</title>
        <authorList>
            <person name="Thatcher L.F."/>
            <person name="Gardiner D.M."/>
            <person name="Kazan K."/>
            <person name="Manners J."/>
        </authorList>
    </citation>
    <scope>NUCLEOTIDE SEQUENCE [LARGE SCALE GENOMIC DNA]</scope>
    <source>
        <strain evidence="9">Fo5176</strain>
    </source>
</reference>
<dbReference type="PANTHER" id="PTHR48022:SF6">
    <property type="entry name" value="MSTA PROTEIN-RELATED"/>
    <property type="match status" value="1"/>
</dbReference>
<feature type="transmembrane region" description="Helical" evidence="7">
    <location>
        <begin position="397"/>
        <end position="420"/>
    </location>
</feature>
<dbReference type="InterPro" id="IPR050360">
    <property type="entry name" value="MFS_Sugar_Transporters"/>
</dbReference>
<comment type="subcellular location">
    <subcellularLocation>
        <location evidence="1">Membrane</location>
        <topology evidence="1">Multi-pass membrane protein</topology>
    </subcellularLocation>
</comment>
<dbReference type="GO" id="GO:0005351">
    <property type="term" value="F:carbohydrate:proton symporter activity"/>
    <property type="evidence" value="ECO:0007669"/>
    <property type="project" value="TreeGrafter"/>
</dbReference>
<feature type="transmembrane region" description="Helical" evidence="7">
    <location>
        <begin position="363"/>
        <end position="385"/>
    </location>
</feature>
<evidence type="ECO:0000259" key="8">
    <source>
        <dbReference type="PROSITE" id="PS50850"/>
    </source>
</evidence>
<evidence type="ECO:0000256" key="6">
    <source>
        <dbReference type="ARBA" id="ARBA00023136"/>
    </source>
</evidence>
<evidence type="ECO:0000256" key="4">
    <source>
        <dbReference type="ARBA" id="ARBA00022692"/>
    </source>
</evidence>
<feature type="transmembrane region" description="Helical" evidence="7">
    <location>
        <begin position="227"/>
        <end position="246"/>
    </location>
</feature>
<dbReference type="GO" id="GO:0016020">
    <property type="term" value="C:membrane"/>
    <property type="evidence" value="ECO:0007669"/>
    <property type="project" value="UniProtKB-SubCell"/>
</dbReference>
<evidence type="ECO:0000256" key="3">
    <source>
        <dbReference type="ARBA" id="ARBA00022448"/>
    </source>
</evidence>
<evidence type="ECO:0000256" key="5">
    <source>
        <dbReference type="ARBA" id="ARBA00022989"/>
    </source>
</evidence>
<keyword evidence="5 7" id="KW-1133">Transmembrane helix</keyword>
<dbReference type="PROSITE" id="PS50850">
    <property type="entry name" value="MFS"/>
    <property type="match status" value="1"/>
</dbReference>
<dbReference type="STRING" id="660025.F9FA22"/>
<protein>
    <recommendedName>
        <fullName evidence="8">Major facilitator superfamily (MFS) profile domain-containing protein</fullName>
    </recommendedName>
</protein>
<feature type="transmembrane region" description="Helical" evidence="7">
    <location>
        <begin position="467"/>
        <end position="487"/>
    </location>
</feature>
<feature type="transmembrane region" description="Helical" evidence="7">
    <location>
        <begin position="499"/>
        <end position="518"/>
    </location>
</feature>
<evidence type="ECO:0000256" key="7">
    <source>
        <dbReference type="SAM" id="Phobius"/>
    </source>
</evidence>
<dbReference type="EMBL" id="AFQF01001127">
    <property type="protein sequence ID" value="EGU86242.1"/>
    <property type="molecule type" value="Genomic_DNA"/>
</dbReference>
<evidence type="ECO:0000256" key="1">
    <source>
        <dbReference type="ARBA" id="ARBA00004141"/>
    </source>
</evidence>
<dbReference type="OrthoDB" id="5045041at2759"/>
<sequence length="585" mass="64874">MAMNDLDENLGRDPDSMILHRAHFTHEFEAKKKLDSTLLTSFPAIGGLLVGYDFGCINGLLRFESFIDAIEGRGTVKMSKNNVVLIVSLLFCGCIIGAITGGALGDRLGRKWLIQLSCAVYVSGVFLQMLFDLYDTAFILVLIGRLIGGIGTGLNSVGTVLYMTETNKFNLKRNSPLRSERLLLACHSSLRGFSLAAYQGCVALGLLIAALNVYAVDKRTDISAYRWLVGCQFIWPAVFAIAVSMIPESPRHLVNIGRNEEAYRALIRLRAPRSRDKSDIRRVQMELSEIYLSHEVGLGPEKVAFRKVAKEWLGTRSSGIIRSANLVIHPLTVSVLLHTMYQCTGVSFITFSTTSLAGTDEALGDPLVIALVLSIVQLCGTPVYMWSFKKLGQRWTLIVSALAISACHLLTAITGMTASVTDKGLVVGRVQLVLVALFVFLVASSWVPAVWIIIGEIPSTATRSRDIGISAGVHWLWTGVISATTPYLVEVEWLRRSGIFLIFACLCLCSSLFVYFLVPETSKLFLEYIEVIIRESDPRTTQEWKPDGTFGWRRDLRTEVQYCRVPRIRKSWQSHTKENASDMAE</sequence>
<feature type="transmembrane region" description="Helical" evidence="7">
    <location>
        <begin position="137"/>
        <end position="163"/>
    </location>
</feature>
<feature type="transmembrane region" description="Helical" evidence="7">
    <location>
        <begin position="83"/>
        <end position="105"/>
    </location>
</feature>
<dbReference type="PANTHER" id="PTHR48022">
    <property type="entry name" value="PLASTIDIC GLUCOSE TRANSPORTER 4"/>
    <property type="match status" value="1"/>
</dbReference>
<evidence type="ECO:0000256" key="2">
    <source>
        <dbReference type="ARBA" id="ARBA00010992"/>
    </source>
</evidence>
<comment type="similarity">
    <text evidence="2">Belongs to the major facilitator superfamily. Sugar transporter (TC 2.A.1.1) family.</text>
</comment>
<feature type="transmembrane region" description="Helical" evidence="7">
    <location>
        <begin position="432"/>
        <end position="455"/>
    </location>
</feature>
<dbReference type="SUPFAM" id="SSF103473">
    <property type="entry name" value="MFS general substrate transporter"/>
    <property type="match status" value="1"/>
</dbReference>
<feature type="transmembrane region" description="Helical" evidence="7">
    <location>
        <begin position="112"/>
        <end position="131"/>
    </location>
</feature>
<feature type="domain" description="Major facilitator superfamily (MFS) profile" evidence="8">
    <location>
        <begin position="39"/>
        <end position="522"/>
    </location>
</feature>
<dbReference type="Gene3D" id="1.20.1250.20">
    <property type="entry name" value="MFS general substrate transporter like domains"/>
    <property type="match status" value="1"/>
</dbReference>